<evidence type="ECO:0000256" key="1">
    <source>
        <dbReference type="ARBA" id="ARBA00010716"/>
    </source>
</evidence>
<feature type="binding site" evidence="8">
    <location>
        <position position="228"/>
    </location>
    <ligand>
        <name>Zn(2+)</name>
        <dbReference type="ChEBI" id="CHEBI:29105"/>
    </ligand>
</feature>
<evidence type="ECO:0000256" key="6">
    <source>
        <dbReference type="PIRSR" id="PIRSR038994-1"/>
    </source>
</evidence>
<dbReference type="PANTHER" id="PTHR11113:SF14">
    <property type="entry name" value="N-ACETYLGLUCOSAMINE-6-PHOSPHATE DEACETYLASE"/>
    <property type="match status" value="1"/>
</dbReference>
<organism evidence="10 11">
    <name type="scientific">Schaalia odontolytica</name>
    <dbReference type="NCBI Taxonomy" id="1660"/>
    <lineage>
        <taxon>Bacteria</taxon>
        <taxon>Bacillati</taxon>
        <taxon>Actinomycetota</taxon>
        <taxon>Actinomycetes</taxon>
        <taxon>Actinomycetales</taxon>
        <taxon>Actinomycetaceae</taxon>
        <taxon>Schaalia</taxon>
    </lineage>
</organism>
<dbReference type="InterPro" id="IPR003764">
    <property type="entry name" value="GlcNAc_6-P_deAcase"/>
</dbReference>
<evidence type="ECO:0000259" key="9">
    <source>
        <dbReference type="Pfam" id="PF01979"/>
    </source>
</evidence>
<comment type="caution">
    <text evidence="10">The sequence shown here is derived from an EMBL/GenBank/DDBJ whole genome shotgun (WGS) entry which is preliminary data.</text>
</comment>
<evidence type="ECO:0000313" key="10">
    <source>
        <dbReference type="EMBL" id="KSW11140.1"/>
    </source>
</evidence>
<dbReference type="Gene3D" id="2.30.40.10">
    <property type="entry name" value="Urease, subunit C, domain 1"/>
    <property type="match status" value="1"/>
</dbReference>
<evidence type="ECO:0000256" key="5">
    <source>
        <dbReference type="PIRNR" id="PIRNR038994"/>
    </source>
</evidence>
<feature type="domain" description="Amidohydrolase-related" evidence="9">
    <location>
        <begin position="50"/>
        <end position="395"/>
    </location>
</feature>
<dbReference type="PANTHER" id="PTHR11113">
    <property type="entry name" value="N-ACETYLGLUCOSAMINE-6-PHOSPHATE DEACETYLASE"/>
    <property type="match status" value="1"/>
</dbReference>
<dbReference type="SUPFAM" id="SSF51338">
    <property type="entry name" value="Composite domain of metallo-dependent hydrolases"/>
    <property type="match status" value="1"/>
</dbReference>
<dbReference type="SUPFAM" id="SSF51556">
    <property type="entry name" value="Metallo-dependent hydrolases"/>
    <property type="match status" value="1"/>
</dbReference>
<dbReference type="EMBL" id="LLVT01000002">
    <property type="protein sequence ID" value="KSW11140.1"/>
    <property type="molecule type" value="Genomic_DNA"/>
</dbReference>
<dbReference type="Gene3D" id="3.20.20.140">
    <property type="entry name" value="Metal-dependent hydrolases"/>
    <property type="match status" value="1"/>
</dbReference>
<dbReference type="RefSeq" id="WP_060566934.1">
    <property type="nucleotide sequence ID" value="NZ_CP040006.1"/>
</dbReference>
<evidence type="ECO:0000256" key="3">
    <source>
        <dbReference type="ARBA" id="ARBA00022801"/>
    </source>
</evidence>
<dbReference type="Pfam" id="PF01979">
    <property type="entry name" value="Amidohydro_1"/>
    <property type="match status" value="1"/>
</dbReference>
<evidence type="ECO:0000256" key="7">
    <source>
        <dbReference type="PIRSR" id="PIRSR038994-2"/>
    </source>
</evidence>
<proteinExistence type="inferred from homology"/>
<feature type="binding site" evidence="7">
    <location>
        <position position="266"/>
    </location>
    <ligand>
        <name>substrate</name>
    </ligand>
</feature>
<dbReference type="GO" id="GO:0008448">
    <property type="term" value="F:N-acetylglucosamine-6-phosphate deacetylase activity"/>
    <property type="evidence" value="ECO:0007669"/>
    <property type="project" value="InterPro"/>
</dbReference>
<dbReference type="OrthoDB" id="9776488at2"/>
<dbReference type="GO" id="GO:0006046">
    <property type="term" value="P:N-acetylglucosamine catabolic process"/>
    <property type="evidence" value="ECO:0007669"/>
    <property type="project" value="TreeGrafter"/>
</dbReference>
<protein>
    <submittedName>
        <fullName evidence="10">N-acetylglucosamine-6-phosphate deacetylase</fullName>
    </submittedName>
</protein>
<feature type="binding site" evidence="7">
    <location>
        <begin position="323"/>
        <end position="325"/>
    </location>
    <ligand>
        <name>substrate</name>
    </ligand>
</feature>
<feature type="binding site" evidence="8">
    <location>
        <position position="125"/>
    </location>
    <ligand>
        <name>Zn(2+)</name>
        <dbReference type="ChEBI" id="CHEBI:29105"/>
    </ligand>
</feature>
<comment type="similarity">
    <text evidence="1 5">Belongs to the metallo-dependent hydrolases superfamily. NagA family.</text>
</comment>
<name>A0A0V8RST3_9ACTO</name>
<dbReference type="PIRSF" id="PIRSF038994">
    <property type="entry name" value="NagA"/>
    <property type="match status" value="1"/>
</dbReference>
<dbReference type="Proteomes" id="UP000054686">
    <property type="component" value="Unassembled WGS sequence"/>
</dbReference>
<dbReference type="AlphaFoldDB" id="A0A0V8RST3"/>
<keyword evidence="4 5" id="KW-0119">Carbohydrate metabolism</keyword>
<accession>A0A0V8RST3</accession>
<evidence type="ECO:0000256" key="2">
    <source>
        <dbReference type="ARBA" id="ARBA00022723"/>
    </source>
</evidence>
<reference evidence="10 11" key="1">
    <citation type="submission" date="2015-10" db="EMBL/GenBank/DDBJ databases">
        <title>Draft Genome of Actinomyces odontolyticus subsp. actinosynbacter strain XH001.</title>
        <authorList>
            <person name="Mclean J.S."/>
            <person name="He X."/>
        </authorList>
    </citation>
    <scope>NUCLEOTIDE SEQUENCE [LARGE SCALE GENOMIC DNA]</scope>
    <source>
        <strain evidence="10 11">XH001</strain>
    </source>
</reference>
<feature type="binding site" evidence="8">
    <location>
        <position position="194"/>
    </location>
    <ligand>
        <name>Zn(2+)</name>
        <dbReference type="ChEBI" id="CHEBI:29105"/>
    </ligand>
</feature>
<sequence>MTTSVLRGRLVLEDTVVEDGIIEFDGATITRVCPVSEYEGEAPEASDATYLPGLVDVHCHGGGGESFPNAETAEAALVAVLEHRRHGTTSLVASCVTASAEVLRARAKTLAELAKADELAGIHFEGPFVSHERCGAQDPTYIVDPDADLTRTLIEDCQGYALSMTLAPEKPNAYGPGSVAEALIDGGAVPSWGHTDSNSVKAREALAYSRERFAQVETKRGPRATITHLFNGMRPLHHRDTGPIAEFLSDAARGGAVAELICDSVHVDPSLVRDVYELVGREHVVLITDAMAAAGMADGEYTLGPQDVIVKDGVARLAHGNSIAGGTAHLMDCVRVAVTKGGIPLVDAVYMASAQGATILGDDTIGSLAAGKKADIVEVDSDLVVRRVWRRGTVVA</sequence>
<dbReference type="InterPro" id="IPR011059">
    <property type="entry name" value="Metal-dep_hydrolase_composite"/>
</dbReference>
<feature type="active site" description="Proton donor/acceptor" evidence="6">
    <location>
        <position position="289"/>
    </location>
</feature>
<gene>
    <name evidence="10" type="ORF">APY09_06675</name>
</gene>
<keyword evidence="2 8" id="KW-0479">Metal-binding</keyword>
<comment type="cofactor">
    <cofactor evidence="8">
        <name>a divalent metal cation</name>
        <dbReference type="ChEBI" id="CHEBI:60240"/>
    </cofactor>
    <text evidence="8">Binds 1 divalent metal cation per subunit.</text>
</comment>
<feature type="binding site" evidence="7">
    <location>
        <begin position="231"/>
        <end position="232"/>
    </location>
    <ligand>
        <name>substrate</name>
    </ligand>
</feature>
<dbReference type="InterPro" id="IPR032466">
    <property type="entry name" value="Metal_Hydrolase"/>
</dbReference>
<evidence type="ECO:0000256" key="8">
    <source>
        <dbReference type="PIRSR" id="PIRSR038994-3"/>
    </source>
</evidence>
<evidence type="ECO:0000313" key="11">
    <source>
        <dbReference type="Proteomes" id="UP000054686"/>
    </source>
</evidence>
<dbReference type="InterPro" id="IPR006680">
    <property type="entry name" value="Amidohydro-rel"/>
</dbReference>
<feature type="binding site" evidence="7">
    <location>
        <position position="239"/>
    </location>
    <ligand>
        <name>substrate</name>
    </ligand>
</feature>
<evidence type="ECO:0000256" key="4">
    <source>
        <dbReference type="ARBA" id="ARBA00023277"/>
    </source>
</evidence>
<feature type="binding site" evidence="7">
    <location>
        <position position="136"/>
    </location>
    <ligand>
        <name>substrate</name>
    </ligand>
</feature>
<dbReference type="GO" id="GO:0046872">
    <property type="term" value="F:metal ion binding"/>
    <property type="evidence" value="ECO:0007669"/>
    <property type="project" value="UniProtKB-KW"/>
</dbReference>
<keyword evidence="3 5" id="KW-0378">Hydrolase</keyword>